<accession>A0A5N6EIW2</accession>
<keyword evidence="1" id="KW-1133">Transmembrane helix</keyword>
<keyword evidence="1" id="KW-0472">Membrane</keyword>
<evidence type="ECO:0000256" key="1">
    <source>
        <dbReference type="SAM" id="Phobius"/>
    </source>
</evidence>
<proteinExistence type="predicted"/>
<sequence length="83" mass="9476">MPGVAPPPHRVDRVGRAGKEFDLWDIFVARYLGDSLVSGPSLYDCRPCRGMLGIVCCVRMYVVVFILYWGLIQYDRVKVRQQA</sequence>
<evidence type="ECO:0000313" key="3">
    <source>
        <dbReference type="Proteomes" id="UP000326799"/>
    </source>
</evidence>
<protein>
    <submittedName>
        <fullName evidence="2">Uncharacterized protein</fullName>
    </submittedName>
</protein>
<dbReference type="Proteomes" id="UP000326799">
    <property type="component" value="Unassembled WGS sequence"/>
</dbReference>
<gene>
    <name evidence="2" type="ORF">BDV33DRAFT_178088</name>
</gene>
<evidence type="ECO:0000313" key="2">
    <source>
        <dbReference type="EMBL" id="KAB8216813.1"/>
    </source>
</evidence>
<feature type="transmembrane region" description="Helical" evidence="1">
    <location>
        <begin position="50"/>
        <end position="71"/>
    </location>
</feature>
<reference evidence="2 3" key="1">
    <citation type="submission" date="2019-04" db="EMBL/GenBank/DDBJ databases">
        <title>Fungal friends and foes A comparative genomics study of 23 Aspergillus species from section Flavi.</title>
        <authorList>
            <consortium name="DOE Joint Genome Institute"/>
            <person name="Kjaerbolling I."/>
            <person name="Vesth T.C."/>
            <person name="Frisvad J.C."/>
            <person name="Nybo J.L."/>
            <person name="Theobald S."/>
            <person name="Kildgaard S."/>
            <person name="Petersen T.I."/>
            <person name="Kuo A."/>
            <person name="Sato A."/>
            <person name="Lyhne E.K."/>
            <person name="Kogle M.E."/>
            <person name="Wiebenga A."/>
            <person name="Kun R.S."/>
            <person name="Lubbers R.J."/>
            <person name="Makela M.R."/>
            <person name="Barry K."/>
            <person name="Chovatia M."/>
            <person name="Clum A."/>
            <person name="Daum C."/>
            <person name="Haridas S."/>
            <person name="He G."/>
            <person name="LaButti K."/>
            <person name="Lipzen A."/>
            <person name="Mondo S."/>
            <person name="Pangilinan J."/>
            <person name="Riley R."/>
            <person name="Salamov A."/>
            <person name="Simmons B.A."/>
            <person name="Magnuson J.K."/>
            <person name="Henrissat B."/>
            <person name="Mortensen U.H."/>
            <person name="Larsen T.O."/>
            <person name="De vries R.P."/>
            <person name="Grigoriev I.V."/>
            <person name="Machida M."/>
            <person name="Baker S.E."/>
            <person name="Andersen M.R."/>
        </authorList>
    </citation>
    <scope>NUCLEOTIDE SEQUENCE [LARGE SCALE GENOMIC DNA]</scope>
    <source>
        <strain evidence="2 3">CBS 126849</strain>
    </source>
</reference>
<keyword evidence="3" id="KW-1185">Reference proteome</keyword>
<organism evidence="2 3">
    <name type="scientific">Aspergillus novoparasiticus</name>
    <dbReference type="NCBI Taxonomy" id="986946"/>
    <lineage>
        <taxon>Eukaryota</taxon>
        <taxon>Fungi</taxon>
        <taxon>Dikarya</taxon>
        <taxon>Ascomycota</taxon>
        <taxon>Pezizomycotina</taxon>
        <taxon>Eurotiomycetes</taxon>
        <taxon>Eurotiomycetidae</taxon>
        <taxon>Eurotiales</taxon>
        <taxon>Aspergillaceae</taxon>
        <taxon>Aspergillus</taxon>
        <taxon>Aspergillus subgen. Circumdati</taxon>
    </lineage>
</organism>
<dbReference type="EMBL" id="ML733473">
    <property type="protein sequence ID" value="KAB8216813.1"/>
    <property type="molecule type" value="Genomic_DNA"/>
</dbReference>
<dbReference type="AlphaFoldDB" id="A0A5N6EIW2"/>
<keyword evidence="1" id="KW-0812">Transmembrane</keyword>
<name>A0A5N6EIW2_9EURO</name>